<feature type="transmembrane region" description="Helical" evidence="1">
    <location>
        <begin position="50"/>
        <end position="70"/>
    </location>
</feature>
<reference evidence="2" key="1">
    <citation type="submission" date="2019-12" db="EMBL/GenBank/DDBJ databases">
        <authorList>
            <person name="zhang j."/>
            <person name="sun C.M."/>
        </authorList>
    </citation>
    <scope>NUCLEOTIDE SEQUENCE</scope>
    <source>
        <strain evidence="2">NS-1</strain>
    </source>
</reference>
<organism evidence="2 3">
    <name type="scientific">Iocasia fonsfrigidae</name>
    <dbReference type="NCBI Taxonomy" id="2682810"/>
    <lineage>
        <taxon>Bacteria</taxon>
        <taxon>Bacillati</taxon>
        <taxon>Bacillota</taxon>
        <taxon>Clostridia</taxon>
        <taxon>Halanaerobiales</taxon>
        <taxon>Halanaerobiaceae</taxon>
        <taxon>Iocasia</taxon>
    </lineage>
</organism>
<dbReference type="EMBL" id="CP046640">
    <property type="protein sequence ID" value="QTL96578.1"/>
    <property type="molecule type" value="Genomic_DNA"/>
</dbReference>
<sequence length="163" mass="19378">MKCYKHYNRDASSQCLDCGKALCPECTNKYNYPLCDTCFINEINSEKLSILKILGLSIFIFIGTFYYKFIILREFVEFDSSVVLYFLWVSYGFSSVPIGWVTLTKLQPNSFIWMPIIGWLFYFIIKLYLSVLIGIFIFPYKIYKFIKRLIEIKNLKKRVVRKL</sequence>
<feature type="transmembrane region" description="Helical" evidence="1">
    <location>
        <begin position="82"/>
        <end position="100"/>
    </location>
</feature>
<feature type="transmembrane region" description="Helical" evidence="1">
    <location>
        <begin position="112"/>
        <end position="138"/>
    </location>
</feature>
<gene>
    <name evidence="2" type="ORF">GM661_00625</name>
</gene>
<accession>A0A8A7KAM0</accession>
<name>A0A8A7KAM0_9FIRM</name>
<dbReference type="RefSeq" id="WP_230868296.1">
    <property type="nucleotide sequence ID" value="NZ_CP046640.1"/>
</dbReference>
<keyword evidence="1" id="KW-0812">Transmembrane</keyword>
<dbReference type="Proteomes" id="UP000665020">
    <property type="component" value="Chromosome"/>
</dbReference>
<evidence type="ECO:0000313" key="2">
    <source>
        <dbReference type="EMBL" id="QTL96578.1"/>
    </source>
</evidence>
<dbReference type="KEGG" id="ifn:GM661_00625"/>
<keyword evidence="3" id="KW-1185">Reference proteome</keyword>
<keyword evidence="1" id="KW-1133">Transmembrane helix</keyword>
<proteinExistence type="predicted"/>
<keyword evidence="1" id="KW-0472">Membrane</keyword>
<evidence type="ECO:0000256" key="1">
    <source>
        <dbReference type="SAM" id="Phobius"/>
    </source>
</evidence>
<dbReference type="AlphaFoldDB" id="A0A8A7KAM0"/>
<evidence type="ECO:0008006" key="4">
    <source>
        <dbReference type="Google" id="ProtNLM"/>
    </source>
</evidence>
<evidence type="ECO:0000313" key="3">
    <source>
        <dbReference type="Proteomes" id="UP000665020"/>
    </source>
</evidence>
<protein>
    <recommendedName>
        <fullName evidence="4">B box-type domain-containing protein</fullName>
    </recommendedName>
</protein>